<reference evidence="2" key="1">
    <citation type="submission" date="2022-10" db="EMBL/GenBank/DDBJ databases">
        <authorList>
            <person name="Chen Y."/>
            <person name="Dougan E. K."/>
            <person name="Chan C."/>
            <person name="Rhodes N."/>
            <person name="Thang M."/>
        </authorList>
    </citation>
    <scope>NUCLEOTIDE SEQUENCE</scope>
</reference>
<accession>A0A9P1GB84</accession>
<feature type="region of interest" description="Disordered" evidence="1">
    <location>
        <begin position="198"/>
        <end position="217"/>
    </location>
</feature>
<feature type="non-terminal residue" evidence="2">
    <location>
        <position position="1"/>
    </location>
</feature>
<evidence type="ECO:0000313" key="2">
    <source>
        <dbReference type="EMBL" id="CAI4003972.1"/>
    </source>
</evidence>
<evidence type="ECO:0000313" key="3">
    <source>
        <dbReference type="EMBL" id="CAL1157347.1"/>
    </source>
</evidence>
<dbReference type="Proteomes" id="UP001152797">
    <property type="component" value="Unassembled WGS sequence"/>
</dbReference>
<comment type="caution">
    <text evidence="2">The sequence shown here is derived from an EMBL/GenBank/DDBJ whole genome shotgun (WGS) entry which is preliminary data.</text>
</comment>
<dbReference type="EMBL" id="CAMXCT030003342">
    <property type="protein sequence ID" value="CAL4791284.1"/>
    <property type="molecule type" value="Genomic_DNA"/>
</dbReference>
<gene>
    <name evidence="2" type="ORF">C1SCF055_LOCUS29791</name>
</gene>
<evidence type="ECO:0000313" key="4">
    <source>
        <dbReference type="EMBL" id="CAL4791284.1"/>
    </source>
</evidence>
<dbReference type="OrthoDB" id="410415at2759"/>
<evidence type="ECO:0000256" key="1">
    <source>
        <dbReference type="SAM" id="MobiDB-lite"/>
    </source>
</evidence>
<name>A0A9P1GB84_9DINO</name>
<dbReference type="AlphaFoldDB" id="A0A9P1GB84"/>
<reference evidence="3" key="2">
    <citation type="submission" date="2024-04" db="EMBL/GenBank/DDBJ databases">
        <authorList>
            <person name="Chen Y."/>
            <person name="Shah S."/>
            <person name="Dougan E. K."/>
            <person name="Thang M."/>
            <person name="Chan C."/>
        </authorList>
    </citation>
    <scope>NUCLEOTIDE SEQUENCE [LARGE SCALE GENOMIC DNA]</scope>
</reference>
<dbReference type="EMBL" id="CAMXCT010003342">
    <property type="protein sequence ID" value="CAI4003972.1"/>
    <property type="molecule type" value="Genomic_DNA"/>
</dbReference>
<protein>
    <submittedName>
        <fullName evidence="4">Sushi domain-containing protein</fullName>
    </submittedName>
</protein>
<proteinExistence type="predicted"/>
<dbReference type="EMBL" id="CAMXCT020003342">
    <property type="protein sequence ID" value="CAL1157347.1"/>
    <property type="molecule type" value="Genomic_DNA"/>
</dbReference>
<organism evidence="2">
    <name type="scientific">Cladocopium goreaui</name>
    <dbReference type="NCBI Taxonomy" id="2562237"/>
    <lineage>
        <taxon>Eukaryota</taxon>
        <taxon>Sar</taxon>
        <taxon>Alveolata</taxon>
        <taxon>Dinophyceae</taxon>
        <taxon>Suessiales</taxon>
        <taxon>Symbiodiniaceae</taxon>
        <taxon>Cladocopium</taxon>
    </lineage>
</organism>
<evidence type="ECO:0000313" key="5">
    <source>
        <dbReference type="Proteomes" id="UP001152797"/>
    </source>
</evidence>
<keyword evidence="5" id="KW-1185">Reference proteome</keyword>
<sequence length="217" mass="24205">AGRGPTAGSCKGVDGLCSLCEDPDLCLAYALCPICRQVLSAYALCPCFPCFNFYARYRLSKTGRAKIPLDRDCQGRQSDSELPGRTRQSLEQIDGGGRWMENTRRAEEMSCELVVVTKPDGSLGRSQSGEVEFLRKSGYIFEERSVREFAEDVLTFFLADLRADGKSLRIRSPSRSRSRLPSLGVDRDSSDDEFAIELSSSNKRWPTDPQGLLLREQ</sequence>